<name>A0A520RY47_9GAMM</name>
<evidence type="ECO:0000313" key="2">
    <source>
        <dbReference type="Proteomes" id="UP000316199"/>
    </source>
</evidence>
<dbReference type="Proteomes" id="UP000316199">
    <property type="component" value="Unassembled WGS sequence"/>
</dbReference>
<organism evidence="1 2">
    <name type="scientific">OM182 bacterium</name>
    <dbReference type="NCBI Taxonomy" id="2510334"/>
    <lineage>
        <taxon>Bacteria</taxon>
        <taxon>Pseudomonadati</taxon>
        <taxon>Pseudomonadota</taxon>
        <taxon>Gammaproteobacteria</taxon>
        <taxon>OMG group</taxon>
        <taxon>OM182 clade</taxon>
    </lineage>
</organism>
<dbReference type="AlphaFoldDB" id="A0A520RY47"/>
<dbReference type="SUPFAM" id="SSF101386">
    <property type="entry name" value="all-alpha NTP pyrophosphatases"/>
    <property type="match status" value="1"/>
</dbReference>
<dbReference type="Gene3D" id="1.10.287.1080">
    <property type="entry name" value="MazG-like"/>
    <property type="match status" value="1"/>
</dbReference>
<evidence type="ECO:0000313" key="1">
    <source>
        <dbReference type="EMBL" id="RZO75170.1"/>
    </source>
</evidence>
<reference evidence="1 2" key="1">
    <citation type="submission" date="2019-02" db="EMBL/GenBank/DDBJ databases">
        <title>Prokaryotic population dynamics and viral predation in marine succession experiment using metagenomics: the confinement effect.</title>
        <authorList>
            <person name="Haro-Moreno J.M."/>
            <person name="Rodriguez-Valera F."/>
            <person name="Lopez-Perez M."/>
        </authorList>
    </citation>
    <scope>NUCLEOTIDE SEQUENCE [LARGE SCALE GENOMIC DNA]</scope>
    <source>
        <strain evidence="1">MED-G157</strain>
    </source>
</reference>
<protein>
    <submittedName>
        <fullName evidence="1">Nucleotide pyrophosphohydrolase</fullName>
    </submittedName>
</protein>
<dbReference type="Pfam" id="PF12643">
    <property type="entry name" value="MazG-like"/>
    <property type="match status" value="1"/>
</dbReference>
<dbReference type="EMBL" id="SHAG01000045">
    <property type="protein sequence ID" value="RZO75170.1"/>
    <property type="molecule type" value="Genomic_DNA"/>
</dbReference>
<keyword evidence="1" id="KW-0378">Hydrolase</keyword>
<dbReference type="PANTHER" id="PTHR46523">
    <property type="entry name" value="DCTP PYROPHOSPHATASE 1"/>
    <property type="match status" value="1"/>
</dbReference>
<sequence>MERMEELKLKQREFVRERGWEQFHSPKNIAMALSVEVSEIVELFQWSTEDESKALNDDGLAAIRDEIGDVLNYLVLLADSLDIDPVGVAIKKIEKNRVKYPIGPKQINISNKKL</sequence>
<dbReference type="PANTHER" id="PTHR46523:SF1">
    <property type="entry name" value="DCTP PYROPHOSPHATASE 1"/>
    <property type="match status" value="1"/>
</dbReference>
<dbReference type="GO" id="GO:0009143">
    <property type="term" value="P:nucleoside triphosphate catabolic process"/>
    <property type="evidence" value="ECO:0007669"/>
    <property type="project" value="InterPro"/>
</dbReference>
<dbReference type="PIRSF" id="PIRSF029826">
    <property type="entry name" value="UCP029826_pph"/>
    <property type="match status" value="1"/>
</dbReference>
<dbReference type="InterPro" id="IPR052555">
    <property type="entry name" value="dCTP_Pyrophosphatase"/>
</dbReference>
<dbReference type="GO" id="GO:0047429">
    <property type="term" value="F:nucleoside triphosphate diphosphatase activity"/>
    <property type="evidence" value="ECO:0007669"/>
    <property type="project" value="InterPro"/>
</dbReference>
<dbReference type="CDD" id="cd11537">
    <property type="entry name" value="NTP-PPase_RS21-C6_like"/>
    <property type="match status" value="1"/>
</dbReference>
<dbReference type="InterPro" id="IPR025984">
    <property type="entry name" value="DCTPP"/>
</dbReference>
<accession>A0A520RY47</accession>
<gene>
    <name evidence="1" type="ORF">EVA68_07605</name>
</gene>
<proteinExistence type="predicted"/>
<comment type="caution">
    <text evidence="1">The sequence shown here is derived from an EMBL/GenBank/DDBJ whole genome shotgun (WGS) entry which is preliminary data.</text>
</comment>